<dbReference type="InterPro" id="IPR050312">
    <property type="entry name" value="IolE/XylAMocC-like"/>
</dbReference>
<dbReference type="SUPFAM" id="SSF54593">
    <property type="entry name" value="Glyoxalase/Bleomycin resistance protein/Dihydroxybiphenyl dioxygenase"/>
    <property type="match status" value="1"/>
</dbReference>
<sequence>MRAIATVCLSGDLRSKLEAVARAGYDGVEIFENDLLSFDGSPSELRDLCERLGLKIVAFQPFRDFEGMPEPQRTRNFERAERKFDLMEELGTDFLLVCSNVSPQCIDDLDRVAADLRELAERAARRGLRIGFEALAWGRHISDYRDAWETVKRADHPALGVVLDSFHILSRGFELDTMASIPADKIAFVQIADAPLMDMDVLQWSRHFRCFPGQGRLPLREFMESLAKTGYQGPLSLEIFNDAFRAAPTEATALDGLRSLIWLEQLAEGAVWSLSEPSASAYSGIHFIEFTLDEESAAPLGEFLSALGFRHIGRHRSKNVELWRQGDIHLVLNFETDSFAHTFRLLHGTSVCAVGFRVDDLDAAMARANLYKAPVFRGPVGEGEMEIPALRGIEGSLVYLVNDAQARDVQWKTDFMLFEDGDVDDAGLLNVDHLSYVLPPTQLLSWLLFHRTVFGFDAGSEHEIADPRGMVVSQAVTSPDSSIRIPLTVSSARDTLPGRFLSEHQGGVQQIAFATGQIFDTIDAMRARGLPMLRIPANYYDDLAARFDLDDDLLEAMRSRNILYDRNDDGEFFHAYTETFMGRFFFEVVERRGNYTQFGAVNAPIRLAAQASQKRPASR</sequence>
<dbReference type="Pfam" id="PF14696">
    <property type="entry name" value="Glyoxalase_5"/>
    <property type="match status" value="1"/>
</dbReference>
<dbReference type="CDD" id="cd08342">
    <property type="entry name" value="HPPD_N_like"/>
    <property type="match status" value="1"/>
</dbReference>
<comment type="cofactor">
    <cofactor evidence="2">
        <name>a divalent metal cation</name>
        <dbReference type="ChEBI" id="CHEBI:60240"/>
    </cofactor>
</comment>
<comment type="similarity">
    <text evidence="2">Belongs to the bacterial two-domain DSD family.</text>
</comment>
<dbReference type="EMBL" id="SOEC01000013">
    <property type="protein sequence ID" value="TDX27617.1"/>
    <property type="molecule type" value="Genomic_DNA"/>
</dbReference>
<dbReference type="SUPFAM" id="SSF51658">
    <property type="entry name" value="Xylose isomerase-like"/>
    <property type="match status" value="1"/>
</dbReference>
<protein>
    <recommendedName>
        <fullName evidence="2">3-dehydroshikimate dehydratase</fullName>
        <shortName evidence="2">DSD</shortName>
        <ecNumber evidence="2">4.2.1.118</ecNumber>
    </recommendedName>
</protein>
<organism evidence="4 5">
    <name type="scientific">Modicisalibacter xianhensis</name>
    <dbReference type="NCBI Taxonomy" id="442341"/>
    <lineage>
        <taxon>Bacteria</taxon>
        <taxon>Pseudomonadati</taxon>
        <taxon>Pseudomonadota</taxon>
        <taxon>Gammaproteobacteria</taxon>
        <taxon>Oceanospirillales</taxon>
        <taxon>Halomonadaceae</taxon>
        <taxon>Modicisalibacter</taxon>
    </lineage>
</organism>
<keyword evidence="4" id="KW-0670">Pyruvate</keyword>
<feature type="binding site" evidence="2">
    <location>
        <position position="164"/>
    </location>
    <ligand>
        <name>a divalent metal cation</name>
        <dbReference type="ChEBI" id="CHEBI:60240"/>
        <note>catalytic</note>
    </ligand>
</feature>
<keyword evidence="2" id="KW-0456">Lyase</keyword>
<dbReference type="Gene3D" id="3.10.180.10">
    <property type="entry name" value="2,3-Dihydroxybiphenyl 1,2-Dioxygenase, domain 1"/>
    <property type="match status" value="2"/>
</dbReference>
<feature type="binding site" evidence="2">
    <location>
        <position position="133"/>
    </location>
    <ligand>
        <name>a divalent metal cation</name>
        <dbReference type="ChEBI" id="CHEBI:60240"/>
        <note>catalytic</note>
    </ligand>
</feature>
<dbReference type="InterPro" id="IPR041736">
    <property type="entry name" value="4OHPhenylPyrv_dOase_N"/>
</dbReference>
<evidence type="ECO:0000256" key="2">
    <source>
        <dbReference type="HAMAP-Rule" id="MF_02238"/>
    </source>
</evidence>
<dbReference type="HAMAP" id="MF_02238">
    <property type="entry name" value="DSD"/>
    <property type="match status" value="1"/>
</dbReference>
<dbReference type="PANTHER" id="PTHR12110:SF21">
    <property type="entry name" value="XYLOSE ISOMERASE-LIKE TIM BARREL DOMAIN-CONTAINING PROTEIN"/>
    <property type="match status" value="1"/>
</dbReference>
<comment type="caution">
    <text evidence="2">Lacks conserved residue(s) required for the propagation of feature annotation.</text>
</comment>
<dbReference type="InterPro" id="IPR043700">
    <property type="entry name" value="DSD"/>
</dbReference>
<dbReference type="Proteomes" id="UP000294489">
    <property type="component" value="Unassembled WGS sequence"/>
</dbReference>
<feature type="binding site" evidence="2">
    <location>
        <position position="190"/>
    </location>
    <ligand>
        <name>a divalent metal cation</name>
        <dbReference type="ChEBI" id="CHEBI:60240"/>
        <note>catalytic</note>
    </ligand>
</feature>
<dbReference type="GO" id="GO:0046565">
    <property type="term" value="F:3-dehydroshikimate dehydratase activity"/>
    <property type="evidence" value="ECO:0007669"/>
    <property type="project" value="UniProtKB-UniRule"/>
</dbReference>
<comment type="caution">
    <text evidence="4">The sequence shown here is derived from an EMBL/GenBank/DDBJ whole genome shotgun (WGS) entry which is preliminary data.</text>
</comment>
<dbReference type="PROSITE" id="PS51819">
    <property type="entry name" value="VOC"/>
    <property type="match status" value="2"/>
</dbReference>
<dbReference type="RefSeq" id="WP_134018973.1">
    <property type="nucleotide sequence ID" value="NZ_SOEC01000013.1"/>
</dbReference>
<keyword evidence="4" id="KW-0223">Dioxygenase</keyword>
<accession>A0A4R8FVR3</accession>
<evidence type="ECO:0000313" key="5">
    <source>
        <dbReference type="Proteomes" id="UP000294489"/>
    </source>
</evidence>
<keyword evidence="4" id="KW-0560">Oxidoreductase</keyword>
<gene>
    <name evidence="4" type="ORF">DFO67_11349</name>
</gene>
<proteinExistence type="inferred from homology"/>
<name>A0A4R8FVR3_9GAMM</name>
<dbReference type="InterPro" id="IPR029068">
    <property type="entry name" value="Glyas_Bleomycin-R_OHBP_Dase"/>
</dbReference>
<dbReference type="AlphaFoldDB" id="A0A4R8FVR3"/>
<feature type="domain" description="VOC" evidence="3">
    <location>
        <begin position="430"/>
        <end position="578"/>
    </location>
</feature>
<dbReference type="InterPro" id="IPR013022">
    <property type="entry name" value="Xyl_isomerase-like_TIM-brl"/>
</dbReference>
<dbReference type="GO" id="GO:0046872">
    <property type="term" value="F:metal ion binding"/>
    <property type="evidence" value="ECO:0007669"/>
    <property type="project" value="UniProtKB-UniRule"/>
</dbReference>
<dbReference type="GO" id="GO:0046279">
    <property type="term" value="P:3,4-dihydroxybenzoate biosynthetic process"/>
    <property type="evidence" value="ECO:0007669"/>
    <property type="project" value="UniProtKB-UniRule"/>
</dbReference>
<dbReference type="PANTHER" id="PTHR12110">
    <property type="entry name" value="HYDROXYPYRUVATE ISOMERASE"/>
    <property type="match status" value="1"/>
</dbReference>
<dbReference type="InterPro" id="IPR037523">
    <property type="entry name" value="VOC_core"/>
</dbReference>
<comment type="pathway">
    <text evidence="2">Aromatic compound metabolism; 3,4-dihydroxybenzoate biosynthesis.</text>
</comment>
<keyword evidence="1 2" id="KW-0479">Metal-binding</keyword>
<dbReference type="OrthoDB" id="9780241at2"/>
<reference evidence="4 5" key="1">
    <citation type="submission" date="2019-03" db="EMBL/GenBank/DDBJ databases">
        <title>Freshwater and sediment microbial communities from various areas in North America, analyzing microbe dynamics in response to fracking.</title>
        <authorList>
            <person name="Lamendella R."/>
        </authorList>
    </citation>
    <scope>NUCLEOTIDE SEQUENCE [LARGE SCALE GENOMIC DNA]</scope>
    <source>
        <strain evidence="4 5">6_TX</strain>
    </source>
</reference>
<dbReference type="InterPro" id="IPR036237">
    <property type="entry name" value="Xyl_isomerase-like_sf"/>
</dbReference>
<dbReference type="GO" id="GO:0051213">
    <property type="term" value="F:dioxygenase activity"/>
    <property type="evidence" value="ECO:0007669"/>
    <property type="project" value="UniProtKB-KW"/>
</dbReference>
<dbReference type="UniPathway" id="UPA00088"/>
<feature type="domain" description="VOC" evidence="3">
    <location>
        <begin position="284"/>
        <end position="403"/>
    </location>
</feature>
<dbReference type="EC" id="4.2.1.118" evidence="2"/>
<dbReference type="Pfam" id="PF01261">
    <property type="entry name" value="AP_endonuc_2"/>
    <property type="match status" value="1"/>
</dbReference>
<dbReference type="Gene3D" id="3.20.20.150">
    <property type="entry name" value="Divalent-metal-dependent TIM barrel enzymes"/>
    <property type="match status" value="1"/>
</dbReference>
<evidence type="ECO:0000256" key="1">
    <source>
        <dbReference type="ARBA" id="ARBA00022723"/>
    </source>
</evidence>
<comment type="function">
    <text evidence="2">Catalyzes the conversion of 3-dehydroshikimate to protocatechuate (3,4-dihydroxybenzoate), a common intermediate of quinate and shikimate degradation pathways.</text>
</comment>
<feature type="binding site" evidence="2">
    <location>
        <position position="238"/>
    </location>
    <ligand>
        <name>a divalent metal cation</name>
        <dbReference type="ChEBI" id="CHEBI:60240"/>
        <note>catalytic</note>
    </ligand>
</feature>
<evidence type="ECO:0000313" key="4">
    <source>
        <dbReference type="EMBL" id="TDX27617.1"/>
    </source>
</evidence>
<evidence type="ECO:0000259" key="3">
    <source>
        <dbReference type="PROSITE" id="PS51819"/>
    </source>
</evidence>
<comment type="catalytic activity">
    <reaction evidence="2">
        <text>3-dehydroshikimate = 3,4-dihydroxybenzoate + H2O</text>
        <dbReference type="Rhea" id="RHEA:24848"/>
        <dbReference type="ChEBI" id="CHEBI:15377"/>
        <dbReference type="ChEBI" id="CHEBI:16630"/>
        <dbReference type="ChEBI" id="CHEBI:36241"/>
        <dbReference type="EC" id="4.2.1.118"/>
    </reaction>
</comment>